<protein>
    <recommendedName>
        <fullName evidence="3">Cysteine-rich PDZ-binding protein</fullName>
    </recommendedName>
    <alternativeName>
        <fullName evidence="8">Cysteine-rich interactor of PDZ three</fullName>
    </alternativeName>
</protein>
<keyword evidence="6" id="KW-0747">Spliceosome</keyword>
<dbReference type="STRING" id="747725.A0A168MTN3"/>
<evidence type="ECO:0000256" key="1">
    <source>
        <dbReference type="ARBA" id="ARBA00004496"/>
    </source>
</evidence>
<proteinExistence type="inferred from homology"/>
<dbReference type="AlphaFoldDB" id="A0A168MTN3"/>
<dbReference type="GO" id="GO:0031122">
    <property type="term" value="P:cytoplasmic microtubule organization"/>
    <property type="evidence" value="ECO:0007669"/>
    <property type="project" value="TreeGrafter"/>
</dbReference>
<evidence type="ECO:0000256" key="4">
    <source>
        <dbReference type="ARBA" id="ARBA00022490"/>
    </source>
</evidence>
<evidence type="ECO:0000256" key="7">
    <source>
        <dbReference type="ARBA" id="ARBA00023187"/>
    </source>
</evidence>
<evidence type="ECO:0000256" key="8">
    <source>
        <dbReference type="ARBA" id="ARBA00032518"/>
    </source>
</evidence>
<evidence type="ECO:0000256" key="6">
    <source>
        <dbReference type="ARBA" id="ARBA00022728"/>
    </source>
</evidence>
<dbReference type="GO" id="GO:0008017">
    <property type="term" value="F:microtubule binding"/>
    <property type="evidence" value="ECO:0007669"/>
    <property type="project" value="TreeGrafter"/>
</dbReference>
<reference evidence="9 10" key="1">
    <citation type="submission" date="2015-06" db="EMBL/GenBank/DDBJ databases">
        <title>Expansion of signal transduction pathways in fungi by whole-genome duplication.</title>
        <authorList>
            <consortium name="DOE Joint Genome Institute"/>
            <person name="Corrochano L.M."/>
            <person name="Kuo A."/>
            <person name="Marcet-Houben M."/>
            <person name="Polaino S."/>
            <person name="Salamov A."/>
            <person name="Villalobos J.M."/>
            <person name="Alvarez M.I."/>
            <person name="Avalos J."/>
            <person name="Benito E.P."/>
            <person name="Benoit I."/>
            <person name="Burger G."/>
            <person name="Camino L.P."/>
            <person name="Canovas D."/>
            <person name="Cerda-Olmedo E."/>
            <person name="Cheng J.-F."/>
            <person name="Dominguez A."/>
            <person name="Elias M."/>
            <person name="Eslava A.P."/>
            <person name="Glaser F."/>
            <person name="Grimwood J."/>
            <person name="Gutierrez G."/>
            <person name="Heitman J."/>
            <person name="Henrissat B."/>
            <person name="Iturriaga E.A."/>
            <person name="Lang B.F."/>
            <person name="Lavin J.L."/>
            <person name="Lee S."/>
            <person name="Li W."/>
            <person name="Lindquist E."/>
            <person name="Lopez-Garcia S."/>
            <person name="Luque E.M."/>
            <person name="Marcos A.T."/>
            <person name="Martin J."/>
            <person name="Mccluskey K."/>
            <person name="Medina H.R."/>
            <person name="Miralles-Duran A."/>
            <person name="Miyazaki A."/>
            <person name="Munoz-Torres E."/>
            <person name="Oguiza J.A."/>
            <person name="Ohm R."/>
            <person name="Olmedo M."/>
            <person name="Orejas M."/>
            <person name="Ortiz-Castellanos L."/>
            <person name="Pisabarro A.G."/>
            <person name="Rodriguez-Romero J."/>
            <person name="Ruiz-Herrera J."/>
            <person name="Ruiz-Vazquez R."/>
            <person name="Sanz C."/>
            <person name="Schackwitz W."/>
            <person name="Schmutz J."/>
            <person name="Shahriari M."/>
            <person name="Shelest E."/>
            <person name="Silva-Franco F."/>
            <person name="Soanes D."/>
            <person name="Syed K."/>
            <person name="Tagua V.G."/>
            <person name="Talbot N.J."/>
            <person name="Thon M."/>
            <person name="De Vries R.P."/>
            <person name="Wiebenga A."/>
            <person name="Yadav J.S."/>
            <person name="Braun E.L."/>
            <person name="Baker S."/>
            <person name="Garre V."/>
            <person name="Horwitz B."/>
            <person name="Torres-Martinez S."/>
            <person name="Idnurm A."/>
            <person name="Herrera-Estrella A."/>
            <person name="Gabaldon T."/>
            <person name="Grigoriev I.V."/>
        </authorList>
    </citation>
    <scope>NUCLEOTIDE SEQUENCE [LARGE SCALE GENOMIC DNA]</scope>
    <source>
        <strain evidence="9 10">CBS 277.49</strain>
    </source>
</reference>
<name>A0A168MTN3_MUCCL</name>
<dbReference type="PANTHER" id="PTHR11805">
    <property type="entry name" value="CYSTEINE-RICH PDZ-BINDING PROTEIN"/>
    <property type="match status" value="1"/>
</dbReference>
<dbReference type="PANTHER" id="PTHR11805:SF1">
    <property type="entry name" value="CYSTEINE-RICH PDZ-BINDING PROTEIN"/>
    <property type="match status" value="1"/>
</dbReference>
<keyword evidence="4" id="KW-0963">Cytoplasm</keyword>
<dbReference type="VEuPathDB" id="FungiDB:MUCCIDRAFT_139717"/>
<keyword evidence="10" id="KW-1185">Reference proteome</keyword>
<dbReference type="GO" id="GO:0005737">
    <property type="term" value="C:cytoplasm"/>
    <property type="evidence" value="ECO:0007669"/>
    <property type="project" value="UniProtKB-SubCell"/>
</dbReference>
<dbReference type="GO" id="GO:0008380">
    <property type="term" value="P:RNA splicing"/>
    <property type="evidence" value="ECO:0007669"/>
    <property type="project" value="UniProtKB-KW"/>
</dbReference>
<comment type="subcellular location">
    <subcellularLocation>
        <location evidence="1">Cytoplasm</location>
    </subcellularLocation>
</comment>
<evidence type="ECO:0000256" key="2">
    <source>
        <dbReference type="ARBA" id="ARBA00009021"/>
    </source>
</evidence>
<accession>A0A168MTN3</accession>
<gene>
    <name evidence="9" type="ORF">MUCCIDRAFT_139717</name>
</gene>
<keyword evidence="7" id="KW-0508">mRNA splicing</keyword>
<evidence type="ECO:0000256" key="3">
    <source>
        <dbReference type="ARBA" id="ARBA00018615"/>
    </source>
</evidence>
<evidence type="ECO:0000313" key="9">
    <source>
        <dbReference type="EMBL" id="OAD05349.1"/>
    </source>
</evidence>
<keyword evidence="5" id="KW-0507">mRNA processing</keyword>
<comment type="caution">
    <text evidence="9">The sequence shown here is derived from an EMBL/GenBank/DDBJ whole genome shotgun (WGS) entry which is preliminary data.</text>
</comment>
<dbReference type="GO" id="GO:0006397">
    <property type="term" value="P:mRNA processing"/>
    <property type="evidence" value="ECO:0007669"/>
    <property type="project" value="UniProtKB-KW"/>
</dbReference>
<dbReference type="Proteomes" id="UP000077051">
    <property type="component" value="Unassembled WGS sequence"/>
</dbReference>
<sequence>MVCKKCEKKLTTLAAPDKWKDGSKNAVAGSSGRKLNQNKLLSRSAKIKFDPLDVRKCRLCKTKVHQDKAHYCQDCAYKKGICAMCGKQVLDTSAYKQSSK</sequence>
<dbReference type="OrthoDB" id="147332at2759"/>
<comment type="similarity">
    <text evidence="2">Belongs to the CRIPT family.</text>
</comment>
<dbReference type="Pfam" id="PF10235">
    <property type="entry name" value="Cript"/>
    <property type="match status" value="1"/>
</dbReference>
<dbReference type="EMBL" id="AMYB01000003">
    <property type="protein sequence ID" value="OAD05349.1"/>
    <property type="molecule type" value="Genomic_DNA"/>
</dbReference>
<dbReference type="InterPro" id="IPR019367">
    <property type="entry name" value="PDZ-binding_CRIPT"/>
</dbReference>
<organism evidence="9 10">
    <name type="scientific">Mucor lusitanicus CBS 277.49</name>
    <dbReference type="NCBI Taxonomy" id="747725"/>
    <lineage>
        <taxon>Eukaryota</taxon>
        <taxon>Fungi</taxon>
        <taxon>Fungi incertae sedis</taxon>
        <taxon>Mucoromycota</taxon>
        <taxon>Mucoromycotina</taxon>
        <taxon>Mucoromycetes</taxon>
        <taxon>Mucorales</taxon>
        <taxon>Mucorineae</taxon>
        <taxon>Mucoraceae</taxon>
        <taxon>Mucor</taxon>
    </lineage>
</organism>
<evidence type="ECO:0000313" key="10">
    <source>
        <dbReference type="Proteomes" id="UP000077051"/>
    </source>
</evidence>
<dbReference type="GO" id="GO:0005681">
    <property type="term" value="C:spliceosomal complex"/>
    <property type="evidence" value="ECO:0007669"/>
    <property type="project" value="UniProtKB-KW"/>
</dbReference>
<evidence type="ECO:0000256" key="5">
    <source>
        <dbReference type="ARBA" id="ARBA00022664"/>
    </source>
</evidence>